<keyword evidence="2" id="KW-1185">Reference proteome</keyword>
<sequence>MNDLDTIGLTPDSRRALTELEAKGWFQDGQDAARFCMAYAIRAKLPEGVTEDRTTQWAAGNFDKSGEIRALLAALYPDCQTPVRLMEHFVNQGLVMVAARVRSDAVGPAELLAD</sequence>
<dbReference type="RefSeq" id="WP_176064145.1">
    <property type="nucleotide sequence ID" value="NZ_BJTG01000003.1"/>
</dbReference>
<organism evidence="1 2">
    <name type="scientific">Anaeromyxobacter diazotrophicus</name>
    <dbReference type="NCBI Taxonomy" id="2590199"/>
    <lineage>
        <taxon>Bacteria</taxon>
        <taxon>Pseudomonadati</taxon>
        <taxon>Myxococcota</taxon>
        <taxon>Myxococcia</taxon>
        <taxon>Myxococcales</taxon>
        <taxon>Cystobacterineae</taxon>
        <taxon>Anaeromyxobacteraceae</taxon>
        <taxon>Anaeromyxobacter</taxon>
    </lineage>
</organism>
<name>A0A7I9VJT7_9BACT</name>
<evidence type="ECO:0000313" key="1">
    <source>
        <dbReference type="EMBL" id="GEJ56643.1"/>
    </source>
</evidence>
<reference evidence="2" key="1">
    <citation type="journal article" date="2020" name="Appl. Environ. Microbiol.">
        <title>Diazotrophic Anaeromyxobacter Isolates from Soils.</title>
        <authorList>
            <person name="Masuda Y."/>
            <person name="Yamanaka H."/>
            <person name="Xu Z.X."/>
            <person name="Shiratori Y."/>
            <person name="Aono T."/>
            <person name="Amachi S."/>
            <person name="Senoo K."/>
            <person name="Itoh H."/>
        </authorList>
    </citation>
    <scope>NUCLEOTIDE SEQUENCE [LARGE SCALE GENOMIC DNA]</scope>
    <source>
        <strain evidence="2">R267</strain>
    </source>
</reference>
<accession>A0A7I9VJT7</accession>
<dbReference type="EMBL" id="BJTG01000003">
    <property type="protein sequence ID" value="GEJ56643.1"/>
    <property type="molecule type" value="Genomic_DNA"/>
</dbReference>
<comment type="caution">
    <text evidence="1">The sequence shown here is derived from an EMBL/GenBank/DDBJ whole genome shotgun (WGS) entry which is preliminary data.</text>
</comment>
<dbReference type="Proteomes" id="UP000503640">
    <property type="component" value="Unassembled WGS sequence"/>
</dbReference>
<evidence type="ECO:0000313" key="2">
    <source>
        <dbReference type="Proteomes" id="UP000503640"/>
    </source>
</evidence>
<proteinExistence type="predicted"/>
<gene>
    <name evidence="1" type="ORF">AMYX_13840</name>
</gene>
<protein>
    <submittedName>
        <fullName evidence="1">Uncharacterized protein</fullName>
    </submittedName>
</protein>
<dbReference type="AlphaFoldDB" id="A0A7I9VJT7"/>